<dbReference type="Gene3D" id="1.10.10.10">
    <property type="entry name" value="Winged helix-like DNA-binding domain superfamily/Winged helix DNA-binding domain"/>
    <property type="match status" value="1"/>
</dbReference>
<accession>A0A2T0TQN8</accession>
<dbReference type="PANTHER" id="PTHR30136:SF24">
    <property type="entry name" value="HTH-TYPE TRANSCRIPTIONAL REPRESSOR ALLR"/>
    <property type="match status" value="1"/>
</dbReference>
<feature type="domain" description="HTH iclR-type" evidence="4">
    <location>
        <begin position="8"/>
        <end position="69"/>
    </location>
</feature>
<dbReference type="InterPro" id="IPR036388">
    <property type="entry name" value="WH-like_DNA-bd_sf"/>
</dbReference>
<evidence type="ECO:0000313" key="7">
    <source>
        <dbReference type="Proteomes" id="UP000239210"/>
    </source>
</evidence>
<dbReference type="SMART" id="SM00346">
    <property type="entry name" value="HTH_ICLR"/>
    <property type="match status" value="1"/>
</dbReference>
<dbReference type="Pfam" id="PF01614">
    <property type="entry name" value="IclR_C"/>
    <property type="match status" value="1"/>
</dbReference>
<dbReference type="EMBL" id="PVTG01000011">
    <property type="protein sequence ID" value="PRY47986.1"/>
    <property type="molecule type" value="Genomic_DNA"/>
</dbReference>
<evidence type="ECO:0000313" key="6">
    <source>
        <dbReference type="EMBL" id="PRY47986.1"/>
    </source>
</evidence>
<dbReference type="AlphaFoldDB" id="A0A2T0TQN8"/>
<organism evidence="6 7">
    <name type="scientific">Geodermatophilus tzadiensis</name>
    <dbReference type="NCBI Taxonomy" id="1137988"/>
    <lineage>
        <taxon>Bacteria</taxon>
        <taxon>Bacillati</taxon>
        <taxon>Actinomycetota</taxon>
        <taxon>Actinomycetes</taxon>
        <taxon>Geodermatophilales</taxon>
        <taxon>Geodermatophilaceae</taxon>
        <taxon>Geodermatophilus</taxon>
    </lineage>
</organism>
<feature type="domain" description="IclR-ED" evidence="5">
    <location>
        <begin position="70"/>
        <end position="247"/>
    </location>
</feature>
<evidence type="ECO:0000256" key="3">
    <source>
        <dbReference type="ARBA" id="ARBA00023163"/>
    </source>
</evidence>
<sequence length="247" mass="26177">MPRVATGESSLSRAVRVLEAFTAEEPALSVSEVARRSGLHVATASRIVGQLVEHGLLGRAPDRTVHVGMRMWELASRAAPTRSLRDAAMPFLEDLHAVVGHHAQLAVLDGDEVIFLERLSARDAVVNYSRIAGRLPLHISSSGMVLMAYGPPELVDRVLARPLESRTPATITTPDQLRAALEQVRRQGYALLTGHVHPDAAGIAVPVRNALGEVVAALSVIVPHDARAVSAVPALLAGARGIGRSLG</sequence>
<keyword evidence="1" id="KW-0805">Transcription regulation</keyword>
<evidence type="ECO:0000256" key="1">
    <source>
        <dbReference type="ARBA" id="ARBA00023015"/>
    </source>
</evidence>
<keyword evidence="2" id="KW-0238">DNA-binding</keyword>
<dbReference type="Proteomes" id="UP000239210">
    <property type="component" value="Unassembled WGS sequence"/>
</dbReference>
<dbReference type="GO" id="GO:0003677">
    <property type="term" value="F:DNA binding"/>
    <property type="evidence" value="ECO:0007669"/>
    <property type="project" value="UniProtKB-KW"/>
</dbReference>
<gene>
    <name evidence="6" type="ORF">LY71_111165</name>
</gene>
<dbReference type="SUPFAM" id="SSF55781">
    <property type="entry name" value="GAF domain-like"/>
    <property type="match status" value="1"/>
</dbReference>
<reference evidence="6 7" key="1">
    <citation type="submission" date="2018-03" db="EMBL/GenBank/DDBJ databases">
        <title>Genomic Encyclopedia of Archaeal and Bacterial Type Strains, Phase II (KMG-II): from individual species to whole genera.</title>
        <authorList>
            <person name="Goeker M."/>
        </authorList>
    </citation>
    <scope>NUCLEOTIDE SEQUENCE [LARGE SCALE GENOMIC DNA]</scope>
    <source>
        <strain evidence="6 7">DSM 45416</strain>
    </source>
</reference>
<dbReference type="InterPro" id="IPR014757">
    <property type="entry name" value="Tscrpt_reg_IclR_C"/>
</dbReference>
<comment type="caution">
    <text evidence="6">The sequence shown here is derived from an EMBL/GenBank/DDBJ whole genome shotgun (WGS) entry which is preliminary data.</text>
</comment>
<dbReference type="PROSITE" id="PS51077">
    <property type="entry name" value="HTH_ICLR"/>
    <property type="match status" value="1"/>
</dbReference>
<dbReference type="Gene3D" id="3.30.450.40">
    <property type="match status" value="1"/>
</dbReference>
<dbReference type="PROSITE" id="PS51078">
    <property type="entry name" value="ICLR_ED"/>
    <property type="match status" value="1"/>
</dbReference>
<dbReference type="InterPro" id="IPR050707">
    <property type="entry name" value="HTH_MetabolicPath_Reg"/>
</dbReference>
<protein>
    <submittedName>
        <fullName evidence="6">IclR family transcriptional regulator</fullName>
    </submittedName>
</protein>
<dbReference type="SUPFAM" id="SSF46785">
    <property type="entry name" value="Winged helix' DNA-binding domain"/>
    <property type="match status" value="1"/>
</dbReference>
<dbReference type="RefSeq" id="WP_106279020.1">
    <property type="nucleotide sequence ID" value="NZ_PVTG01000011.1"/>
</dbReference>
<evidence type="ECO:0000259" key="4">
    <source>
        <dbReference type="PROSITE" id="PS51077"/>
    </source>
</evidence>
<evidence type="ECO:0000259" key="5">
    <source>
        <dbReference type="PROSITE" id="PS51078"/>
    </source>
</evidence>
<dbReference type="OrthoDB" id="60629at2"/>
<dbReference type="InterPro" id="IPR005471">
    <property type="entry name" value="Tscrpt_reg_IclR_N"/>
</dbReference>
<dbReference type="PANTHER" id="PTHR30136">
    <property type="entry name" value="HELIX-TURN-HELIX TRANSCRIPTIONAL REGULATOR, ICLR FAMILY"/>
    <property type="match status" value="1"/>
</dbReference>
<name>A0A2T0TQN8_9ACTN</name>
<dbReference type="Pfam" id="PF09339">
    <property type="entry name" value="HTH_IclR"/>
    <property type="match status" value="1"/>
</dbReference>
<evidence type="ECO:0000256" key="2">
    <source>
        <dbReference type="ARBA" id="ARBA00023125"/>
    </source>
</evidence>
<dbReference type="GO" id="GO:0003700">
    <property type="term" value="F:DNA-binding transcription factor activity"/>
    <property type="evidence" value="ECO:0007669"/>
    <property type="project" value="TreeGrafter"/>
</dbReference>
<keyword evidence="3" id="KW-0804">Transcription</keyword>
<dbReference type="InterPro" id="IPR036390">
    <property type="entry name" value="WH_DNA-bd_sf"/>
</dbReference>
<proteinExistence type="predicted"/>
<dbReference type="InterPro" id="IPR029016">
    <property type="entry name" value="GAF-like_dom_sf"/>
</dbReference>
<keyword evidence="7" id="KW-1185">Reference proteome</keyword>
<dbReference type="GO" id="GO:0045892">
    <property type="term" value="P:negative regulation of DNA-templated transcription"/>
    <property type="evidence" value="ECO:0007669"/>
    <property type="project" value="TreeGrafter"/>
</dbReference>